<feature type="transmembrane region" description="Helical" evidence="1">
    <location>
        <begin position="12"/>
        <end position="30"/>
    </location>
</feature>
<dbReference type="EMBL" id="HBUF01197824">
    <property type="protein sequence ID" value="CAG6660743.1"/>
    <property type="molecule type" value="Transcribed_RNA"/>
</dbReference>
<name>A0A8D8S0K9_9HEMI</name>
<sequence length="112" mass="12786">MKPKVSTLFLYILYYNTSPMIGTSLSIFYIKTSCGPQSIIWGTMWPEAPVSLCTAVLESKTTKTKKYPLYLNFLRNGYAHHLPPSEPPLRVGNILQGNFRVDYVMKFFTAKL</sequence>
<organism evidence="2">
    <name type="scientific">Cacopsylla melanoneura</name>
    <dbReference type="NCBI Taxonomy" id="428564"/>
    <lineage>
        <taxon>Eukaryota</taxon>
        <taxon>Metazoa</taxon>
        <taxon>Ecdysozoa</taxon>
        <taxon>Arthropoda</taxon>
        <taxon>Hexapoda</taxon>
        <taxon>Insecta</taxon>
        <taxon>Pterygota</taxon>
        <taxon>Neoptera</taxon>
        <taxon>Paraneoptera</taxon>
        <taxon>Hemiptera</taxon>
        <taxon>Sternorrhyncha</taxon>
        <taxon>Psylloidea</taxon>
        <taxon>Psyllidae</taxon>
        <taxon>Psyllinae</taxon>
        <taxon>Cacopsylla</taxon>
    </lineage>
</organism>
<dbReference type="EMBL" id="HBUF01197823">
    <property type="protein sequence ID" value="CAG6660741.1"/>
    <property type="molecule type" value="Transcribed_RNA"/>
</dbReference>
<protein>
    <submittedName>
        <fullName evidence="2">Uncharacterized protein</fullName>
    </submittedName>
</protein>
<dbReference type="EMBL" id="HBUF01197825">
    <property type="protein sequence ID" value="CAG6660745.1"/>
    <property type="molecule type" value="Transcribed_RNA"/>
</dbReference>
<accession>A0A8D8S0K9</accession>
<proteinExistence type="predicted"/>
<evidence type="ECO:0000256" key="1">
    <source>
        <dbReference type="SAM" id="Phobius"/>
    </source>
</evidence>
<dbReference type="AlphaFoldDB" id="A0A8D8S0K9"/>
<reference evidence="2" key="1">
    <citation type="submission" date="2021-05" db="EMBL/GenBank/DDBJ databases">
        <authorList>
            <person name="Alioto T."/>
            <person name="Alioto T."/>
            <person name="Gomez Garrido J."/>
        </authorList>
    </citation>
    <scope>NUCLEOTIDE SEQUENCE</scope>
</reference>
<evidence type="ECO:0000313" key="2">
    <source>
        <dbReference type="EMBL" id="CAG6660741.1"/>
    </source>
</evidence>
<dbReference type="EMBL" id="HBUF01197822">
    <property type="protein sequence ID" value="CAG6660739.1"/>
    <property type="molecule type" value="Transcribed_RNA"/>
</dbReference>
<keyword evidence="1" id="KW-1133">Transmembrane helix</keyword>
<keyword evidence="1" id="KW-0472">Membrane</keyword>
<keyword evidence="1" id="KW-0812">Transmembrane</keyword>